<dbReference type="OMA" id="AHEHTLH"/>
<keyword evidence="1" id="KW-0863">Zinc-finger</keyword>
<feature type="compositionally biased region" description="Basic and acidic residues" evidence="2">
    <location>
        <begin position="339"/>
        <end position="360"/>
    </location>
</feature>
<dbReference type="OrthoDB" id="5115at2759"/>
<feature type="compositionally biased region" description="Basic residues" evidence="2">
    <location>
        <begin position="38"/>
        <end position="49"/>
    </location>
</feature>
<feature type="compositionally biased region" description="Polar residues" evidence="2">
    <location>
        <begin position="591"/>
        <end position="603"/>
    </location>
</feature>
<dbReference type="Gene3D" id="3.30.40.10">
    <property type="entry name" value="Zinc/RING finger domain, C3HC4 (zinc finger)"/>
    <property type="match status" value="1"/>
</dbReference>
<reference evidence="5" key="1">
    <citation type="journal article" date="2013" name="Proc. Natl. Acad. Sci. U.S.A.">
        <title>Genome structure and metabolic features in the red seaweed Chondrus crispus shed light on evolution of the Archaeplastida.</title>
        <authorList>
            <person name="Collen J."/>
            <person name="Porcel B."/>
            <person name="Carre W."/>
            <person name="Ball S.G."/>
            <person name="Chaparro C."/>
            <person name="Tonon T."/>
            <person name="Barbeyron T."/>
            <person name="Michel G."/>
            <person name="Noel B."/>
            <person name="Valentin K."/>
            <person name="Elias M."/>
            <person name="Artiguenave F."/>
            <person name="Arun A."/>
            <person name="Aury J.M."/>
            <person name="Barbosa-Neto J.F."/>
            <person name="Bothwell J.H."/>
            <person name="Bouget F.Y."/>
            <person name="Brillet L."/>
            <person name="Cabello-Hurtado F."/>
            <person name="Capella-Gutierrez S."/>
            <person name="Charrier B."/>
            <person name="Cladiere L."/>
            <person name="Cock J.M."/>
            <person name="Coelho S.M."/>
            <person name="Colleoni C."/>
            <person name="Czjzek M."/>
            <person name="Da Silva C."/>
            <person name="Delage L."/>
            <person name="Denoeud F."/>
            <person name="Deschamps P."/>
            <person name="Dittami S.M."/>
            <person name="Gabaldon T."/>
            <person name="Gachon C.M."/>
            <person name="Groisillier A."/>
            <person name="Herve C."/>
            <person name="Jabbari K."/>
            <person name="Katinka M."/>
            <person name="Kloareg B."/>
            <person name="Kowalczyk N."/>
            <person name="Labadie K."/>
            <person name="Leblanc C."/>
            <person name="Lopez P.J."/>
            <person name="McLachlan D.H."/>
            <person name="Meslet-Cladiere L."/>
            <person name="Moustafa A."/>
            <person name="Nehr Z."/>
            <person name="Nyvall Collen P."/>
            <person name="Panaud O."/>
            <person name="Partensky F."/>
            <person name="Poulain J."/>
            <person name="Rensing S.A."/>
            <person name="Rousvoal S."/>
            <person name="Samson G."/>
            <person name="Symeonidi A."/>
            <person name="Weissenbach J."/>
            <person name="Zambounis A."/>
            <person name="Wincker P."/>
            <person name="Boyen C."/>
        </authorList>
    </citation>
    <scope>NUCLEOTIDE SEQUENCE [LARGE SCALE GENOMIC DNA]</scope>
    <source>
        <strain evidence="5">cv. Stackhouse</strain>
    </source>
</reference>
<dbReference type="Pfam" id="PF25447">
    <property type="entry name" value="RING_ZNF598"/>
    <property type="match status" value="1"/>
</dbReference>
<feature type="compositionally biased region" description="Basic and acidic residues" evidence="2">
    <location>
        <begin position="427"/>
        <end position="438"/>
    </location>
</feature>
<evidence type="ECO:0000256" key="1">
    <source>
        <dbReference type="PROSITE-ProRule" id="PRU00175"/>
    </source>
</evidence>
<feature type="domain" description="RING-type" evidence="3">
    <location>
        <begin position="71"/>
        <end position="111"/>
    </location>
</feature>
<feature type="region of interest" description="Disordered" evidence="2">
    <location>
        <begin position="334"/>
        <end position="366"/>
    </location>
</feature>
<dbReference type="GO" id="GO:0061630">
    <property type="term" value="F:ubiquitin protein ligase activity"/>
    <property type="evidence" value="ECO:0007669"/>
    <property type="project" value="InterPro"/>
</dbReference>
<feature type="compositionally biased region" description="Low complexity" evidence="2">
    <location>
        <begin position="398"/>
        <end position="423"/>
    </location>
</feature>
<proteinExistence type="predicted"/>
<dbReference type="PROSITE" id="PS50089">
    <property type="entry name" value="ZF_RING_2"/>
    <property type="match status" value="1"/>
</dbReference>
<dbReference type="AlphaFoldDB" id="R7QDB3"/>
<dbReference type="SMART" id="SM00355">
    <property type="entry name" value="ZnF_C2H2"/>
    <property type="match status" value="4"/>
</dbReference>
<feature type="compositionally biased region" description="Low complexity" evidence="2">
    <location>
        <begin position="12"/>
        <end position="22"/>
    </location>
</feature>
<dbReference type="PANTHER" id="PTHR22938">
    <property type="entry name" value="ZINC FINGER PROTEIN 598"/>
    <property type="match status" value="1"/>
</dbReference>
<feature type="region of interest" description="Disordered" evidence="2">
    <location>
        <begin position="531"/>
        <end position="609"/>
    </location>
</feature>
<dbReference type="InterPro" id="IPR057634">
    <property type="entry name" value="PAH_ZNF598/HEL2"/>
</dbReference>
<evidence type="ECO:0000256" key="2">
    <source>
        <dbReference type="SAM" id="MobiDB-lite"/>
    </source>
</evidence>
<gene>
    <name evidence="4" type="ORF">CHC_T00004406001</name>
</gene>
<dbReference type="PROSITE" id="PS00028">
    <property type="entry name" value="ZINC_FINGER_C2H2_1"/>
    <property type="match status" value="1"/>
</dbReference>
<feature type="region of interest" description="Disordered" evidence="2">
    <location>
        <begin position="386"/>
        <end position="445"/>
    </location>
</feature>
<feature type="region of interest" description="Disordered" evidence="2">
    <location>
        <begin position="797"/>
        <end position="838"/>
    </location>
</feature>
<dbReference type="KEGG" id="ccp:CHC_T00004406001"/>
<dbReference type="Proteomes" id="UP000012073">
    <property type="component" value="Unassembled WGS sequence"/>
</dbReference>
<feature type="compositionally biased region" description="Polar residues" evidence="2">
    <location>
        <begin position="531"/>
        <end position="540"/>
    </location>
</feature>
<keyword evidence="5" id="KW-1185">Reference proteome</keyword>
<evidence type="ECO:0000313" key="5">
    <source>
        <dbReference type="Proteomes" id="UP000012073"/>
    </source>
</evidence>
<dbReference type="GO" id="GO:0072344">
    <property type="term" value="P:rescue of stalled ribosome"/>
    <property type="evidence" value="ECO:0007669"/>
    <property type="project" value="InterPro"/>
</dbReference>
<keyword evidence="1" id="KW-0862">Zinc</keyword>
<feature type="region of interest" description="Disordered" evidence="2">
    <location>
        <begin position="1"/>
        <end position="62"/>
    </location>
</feature>
<dbReference type="InterPro" id="IPR013087">
    <property type="entry name" value="Znf_C2H2_type"/>
</dbReference>
<evidence type="ECO:0000313" key="4">
    <source>
        <dbReference type="EMBL" id="CDF36477.1"/>
    </source>
</evidence>
<dbReference type="InterPro" id="IPR056437">
    <property type="entry name" value="Znf-C2H2_ZNF598/HEL2"/>
</dbReference>
<organism evidence="4 5">
    <name type="scientific">Chondrus crispus</name>
    <name type="common">Carrageen Irish moss</name>
    <name type="synonym">Polymorpha crispa</name>
    <dbReference type="NCBI Taxonomy" id="2769"/>
    <lineage>
        <taxon>Eukaryota</taxon>
        <taxon>Rhodophyta</taxon>
        <taxon>Florideophyceae</taxon>
        <taxon>Rhodymeniophycidae</taxon>
        <taxon>Gigartinales</taxon>
        <taxon>Gigartinaceae</taxon>
        <taxon>Chondrus</taxon>
    </lineage>
</organism>
<protein>
    <recommendedName>
        <fullName evidence="3">RING-type domain-containing protein</fullName>
    </recommendedName>
</protein>
<dbReference type="InterPro" id="IPR001841">
    <property type="entry name" value="Znf_RING"/>
</dbReference>
<accession>R7QDB3</accession>
<dbReference type="InterPro" id="IPR013083">
    <property type="entry name" value="Znf_RING/FYVE/PHD"/>
</dbReference>
<feature type="region of interest" description="Disordered" evidence="2">
    <location>
        <begin position="643"/>
        <end position="785"/>
    </location>
</feature>
<sequence length="838" mass="91199">MAPNQPRRRNDNSSASANAPSNPTHPPSSRPPATSASRPRRAPNRRAAAHKPAVTGTTAQPAVEEPAGSVCTICANVARDWAVGNCPHVVCGDCSHRMRVLYDRKACVMCQVDLRQVVVVPVRVYHEGMSFDDAVALPGAFQDKPVQMWFIERTRHQQLKNFRGWKCSHKHCNAKGGQESVFANATQLRAHAKTEHNALYCETCFSGKKNFVSEIQLYPLDAHKKFSSRLKDHLRKNHPQCRFCRRYYLDDEKLYAHLQEQHEACRMCERNGRMHEYYLNFQELEKHYRKEHYTCPHEGCRGEVFATHIELQAHEHTRHSDNTRGARPRALTVNLQQLHGERDPRRRRADTPQDLRREQTRQAARRRAFLSSNVVFSGALNFGDSPVPAPIEETQSTAASRSGPGSRPSASSARSSTNARSAPVQVRRPDDGHFHELDQPQDEEEREARKLLLTKTMRSLVDPAAYEQFRLSSGQFQSGQISAEAYFEAATDAFGVRSAVRDILPELVALLPELVLREPLRQVCYRKTDTKLSYSGNSAGPSDAANAATGEDEQFPSLTGAPVPRAAPKPVRRFGMPGPEAFPRLGRVNKPQGNASSSSSTQAARPVDIIPTRQSAPQTMRQPAQPANAKTAVSVLLKAPPSHARIGQQQGISAVRGANNAPGPHFSSGSFPALGPVGNSAPASASGRANRVADGAGSSSSNAPNPDVAMRVGAVWGGVSANAHNGGGKKRGPGKGNGRRPASPPKRTILTTNDIPDIRASGGAGNSSSAGDDADRQPSGTEPAVVDILQVAKARRSALQKSSLPKVGGSGYGFAWDRKRAQQKRKQIKDDANQSSGG</sequence>
<dbReference type="GO" id="GO:0016567">
    <property type="term" value="P:protein ubiquitination"/>
    <property type="evidence" value="ECO:0007669"/>
    <property type="project" value="TreeGrafter"/>
</dbReference>
<dbReference type="InterPro" id="IPR044288">
    <property type="entry name" value="ZNF598/HEL2"/>
</dbReference>
<dbReference type="GO" id="GO:0043022">
    <property type="term" value="F:ribosome binding"/>
    <property type="evidence" value="ECO:0007669"/>
    <property type="project" value="TreeGrafter"/>
</dbReference>
<dbReference type="GeneID" id="17323998"/>
<evidence type="ECO:0000259" key="3">
    <source>
        <dbReference type="PROSITE" id="PS50089"/>
    </source>
</evidence>
<dbReference type="SUPFAM" id="SSF57850">
    <property type="entry name" value="RING/U-box"/>
    <property type="match status" value="1"/>
</dbReference>
<dbReference type="Pfam" id="PF23230">
    <property type="entry name" value="zf-C2H2_13"/>
    <property type="match status" value="1"/>
</dbReference>
<name>R7QDB3_CHOCR</name>
<keyword evidence="1" id="KW-0479">Metal-binding</keyword>
<dbReference type="Gramene" id="CDF36477">
    <property type="protein sequence ID" value="CDF36477"/>
    <property type="gene ID" value="CHC_T00004406001"/>
</dbReference>
<dbReference type="GO" id="GO:0008270">
    <property type="term" value="F:zinc ion binding"/>
    <property type="evidence" value="ECO:0007669"/>
    <property type="project" value="UniProtKB-KW"/>
</dbReference>
<dbReference type="PANTHER" id="PTHR22938:SF0">
    <property type="entry name" value="E3 UBIQUITIN-PROTEIN LIGASE ZNF598"/>
    <property type="match status" value="1"/>
</dbReference>
<dbReference type="RefSeq" id="XP_005716296.1">
    <property type="nucleotide sequence ID" value="XM_005716239.1"/>
</dbReference>
<dbReference type="STRING" id="2769.R7QDB3"/>
<dbReference type="EMBL" id="HG001780">
    <property type="protein sequence ID" value="CDF36477.1"/>
    <property type="molecule type" value="Genomic_DNA"/>
</dbReference>
<dbReference type="Pfam" id="PF23202">
    <property type="entry name" value="PAH_ZNF598"/>
    <property type="match status" value="1"/>
</dbReference>